<dbReference type="InterPro" id="IPR036291">
    <property type="entry name" value="NAD(P)-bd_dom_sf"/>
</dbReference>
<dbReference type="EMBL" id="LSYV01000143">
    <property type="protein sequence ID" value="KXZ42476.1"/>
    <property type="molecule type" value="Genomic_DNA"/>
</dbReference>
<protein>
    <recommendedName>
        <fullName evidence="4">NAD(P)-binding domain-containing protein</fullName>
    </recommendedName>
</protein>
<dbReference type="PANTHER" id="PTHR47711">
    <property type="entry name" value="PROTEIN PLASTID TRANSCRIPTIONALLY ACTIVE 16, CHLOROPLASTIC"/>
    <property type="match status" value="1"/>
</dbReference>
<dbReference type="PANTHER" id="PTHR47711:SF2">
    <property type="entry name" value="PROTEIN PLASTID TRANSCRIPTIONALLY ACTIVE 16, CHLOROPLASTIC"/>
    <property type="match status" value="1"/>
</dbReference>
<feature type="region of interest" description="Disordered" evidence="1">
    <location>
        <begin position="387"/>
        <end position="563"/>
    </location>
</feature>
<organism evidence="2 3">
    <name type="scientific">Gonium pectorale</name>
    <name type="common">Green alga</name>
    <dbReference type="NCBI Taxonomy" id="33097"/>
    <lineage>
        <taxon>Eukaryota</taxon>
        <taxon>Viridiplantae</taxon>
        <taxon>Chlorophyta</taxon>
        <taxon>core chlorophytes</taxon>
        <taxon>Chlorophyceae</taxon>
        <taxon>CS clade</taxon>
        <taxon>Chlamydomonadales</taxon>
        <taxon>Volvocaceae</taxon>
        <taxon>Gonium</taxon>
    </lineage>
</organism>
<sequence length="574" mass="57270">MQLLASRSARAAASQRRSGNARAVATNARRVNLSGAARFVAGSRRPVVRVQAAQATTAPPAATGSAIAVGTIALRKAVAQAAYKGTNVFLVGGQGQLSIRIVRELLTAGFKVTAAVSDLEAATAAFTFFKRYELIDKAAAANLKLVSLASIEEDEAALKALPKRAKIVVVDGDVEAKGKTGAKEVQTALAVAEATGAAGLLLVSTQPGSAGNAQGGGLFGGLFGGPKPAAPVAGKPLEKLGRVEQLVADSGKPYTIVRAYGTDRTEDGAEPGSYLQIGTLGTVPSSAAASKAQVASVVSEVLKAAGPTNELVFEASRASGGVAATPEEQLSAADAVGEIIAAAEAAAAEAAAAAAEEAAKNAAPAIGLFGLGTMSVLRKAEAAKAAEAPAEEPAAPAAEEAAPAPKKAGTGFFGFGAPKQAAEPAAADDKAEAEAPAIGTRSARRAAAARAATKEPEAVVVEEEAPKKAGSGFFGFGTGKVSAKKEAPKEEEPEEEEAPAPKKAGTGFFSFGTGKVSAKKEAPKEEEPEEEAPAPKKAGTGFFSFGTGKVGPRRGNEAPIAAGGGAGVALRMCL</sequence>
<evidence type="ECO:0000313" key="2">
    <source>
        <dbReference type="EMBL" id="KXZ42476.1"/>
    </source>
</evidence>
<evidence type="ECO:0000256" key="1">
    <source>
        <dbReference type="SAM" id="MobiDB-lite"/>
    </source>
</evidence>
<evidence type="ECO:0000313" key="3">
    <source>
        <dbReference type="Proteomes" id="UP000075714"/>
    </source>
</evidence>
<keyword evidence="3" id="KW-1185">Reference proteome</keyword>
<dbReference type="Proteomes" id="UP000075714">
    <property type="component" value="Unassembled WGS sequence"/>
</dbReference>
<accession>A0A150FXZ7</accession>
<dbReference type="Gene3D" id="3.40.50.720">
    <property type="entry name" value="NAD(P)-binding Rossmann-like Domain"/>
    <property type="match status" value="1"/>
</dbReference>
<reference evidence="3" key="1">
    <citation type="journal article" date="2016" name="Nat. Commun.">
        <title>The Gonium pectorale genome demonstrates co-option of cell cycle regulation during the evolution of multicellularity.</title>
        <authorList>
            <person name="Hanschen E.R."/>
            <person name="Marriage T.N."/>
            <person name="Ferris P.J."/>
            <person name="Hamaji T."/>
            <person name="Toyoda A."/>
            <person name="Fujiyama A."/>
            <person name="Neme R."/>
            <person name="Noguchi H."/>
            <person name="Minakuchi Y."/>
            <person name="Suzuki M."/>
            <person name="Kawai-Toyooka H."/>
            <person name="Smith D.R."/>
            <person name="Sparks H."/>
            <person name="Anderson J."/>
            <person name="Bakaric R."/>
            <person name="Luria V."/>
            <person name="Karger A."/>
            <person name="Kirschner M.W."/>
            <person name="Durand P.M."/>
            <person name="Michod R.E."/>
            <person name="Nozaki H."/>
            <person name="Olson B.J."/>
        </authorList>
    </citation>
    <scope>NUCLEOTIDE SEQUENCE [LARGE SCALE GENOMIC DNA]</scope>
    <source>
        <strain evidence="3">NIES-2863</strain>
    </source>
</reference>
<gene>
    <name evidence="2" type="ORF">GPECTOR_143g717</name>
</gene>
<comment type="caution">
    <text evidence="2">The sequence shown here is derived from an EMBL/GenBank/DDBJ whole genome shotgun (WGS) entry which is preliminary data.</text>
</comment>
<dbReference type="SUPFAM" id="SSF51735">
    <property type="entry name" value="NAD(P)-binding Rossmann-fold domains"/>
    <property type="match status" value="1"/>
</dbReference>
<name>A0A150FXZ7_GONPE</name>
<feature type="compositionally biased region" description="Low complexity" evidence="1">
    <location>
        <begin position="387"/>
        <end position="425"/>
    </location>
</feature>
<dbReference type="STRING" id="33097.A0A150FXZ7"/>
<dbReference type="OrthoDB" id="548142at2759"/>
<proteinExistence type="predicted"/>
<dbReference type="AlphaFoldDB" id="A0A150FXZ7"/>
<feature type="region of interest" description="Disordered" evidence="1">
    <location>
        <begin position="1"/>
        <end position="23"/>
    </location>
</feature>
<evidence type="ECO:0008006" key="4">
    <source>
        <dbReference type="Google" id="ProtNLM"/>
    </source>
</evidence>